<evidence type="ECO:0000313" key="3">
    <source>
        <dbReference type="Proteomes" id="UP000019267"/>
    </source>
</evidence>
<evidence type="ECO:0008006" key="4">
    <source>
        <dbReference type="Google" id="ProtNLM"/>
    </source>
</evidence>
<name>W6A6Y5_9MOLU</name>
<feature type="transmembrane region" description="Helical" evidence="1">
    <location>
        <begin position="391"/>
        <end position="418"/>
    </location>
</feature>
<dbReference type="EMBL" id="CP006681">
    <property type="protein sequence ID" value="AHI52640.1"/>
    <property type="molecule type" value="Genomic_DNA"/>
</dbReference>
<dbReference type="KEGG" id="scq:SCULI_v1c02990"/>
<dbReference type="RefSeq" id="WP_025362881.1">
    <property type="nucleotide sequence ID" value="NZ_CP006681.1"/>
</dbReference>
<feature type="transmembrane region" description="Helical" evidence="1">
    <location>
        <begin position="338"/>
        <end position="360"/>
    </location>
</feature>
<dbReference type="PATRIC" id="fig|1276246.3.peg.298"/>
<keyword evidence="3" id="KW-1185">Reference proteome</keyword>
<dbReference type="AlphaFoldDB" id="W6A6Y5"/>
<dbReference type="HOGENOM" id="CLU_547358_0_0_14"/>
<dbReference type="OrthoDB" id="388661at2"/>
<reference evidence="2 3" key="1">
    <citation type="journal article" date="2014" name="Genome Biol. Evol.">
        <title>Molecular evolution of the substrate utilization strategies and putative virulence factors in mosquito-associated Spiroplasma species.</title>
        <authorList>
            <person name="Chang T.H."/>
            <person name="Lo W.S."/>
            <person name="Ku C."/>
            <person name="Chen L.L."/>
            <person name="Kuo C.H."/>
        </authorList>
    </citation>
    <scope>NUCLEOTIDE SEQUENCE [LARGE SCALE GENOMIC DNA]</scope>
    <source>
        <strain evidence="2">AES-1</strain>
    </source>
</reference>
<accession>W6A6Y5</accession>
<keyword evidence="1" id="KW-1133">Transmembrane helix</keyword>
<keyword evidence="1" id="KW-0812">Transmembrane</keyword>
<sequence length="493" mass="57159">MGFKLGALVSYNNENWVIVDMITKQITEGNLYFLKIKNILTQEIISVDSRMVQEVSVKKKEPIKEQSIDDTAYIQSLFDEVGNMDTDEFFDLDSQETFDLSELNITDDNDIQSDNPQLTRLVENFQIPETKVHLTPRRAVTPSSFESVPPVDETLSNMNPIGELNTREFIPSRLTRPMVEETKTIVKEAREMVNEINIQPSRLKQENPVYQQQEAEPIQEKRMASTELFHNIQPVEEPKFEENLNSFVSLETEKRVVEGLSDKADKFKEQHFDALTTGPLNTKKLFDSFNKQQKIQQNLDDNFKKNSDTKTDVTLFGVQSNFDKNALKESKIYHKFKVMSGWLIAMFIILLIIPFAYGFMKLSYSWLQTGGTIDFKQLIIINLTLESGMVYFIADLLLVVAFPIWLAIFTMYLVIYLINVNDKQYKKIAFYNFQLENKISVIDSIQEYNNESSLYLIKVHNDMKKLKKDVKSLKNNANINDSLNEEQRINIPH</sequence>
<dbReference type="STRING" id="1276246.SCULI_v1c02990"/>
<evidence type="ECO:0000313" key="2">
    <source>
        <dbReference type="EMBL" id="AHI52640.1"/>
    </source>
</evidence>
<evidence type="ECO:0000256" key="1">
    <source>
        <dbReference type="SAM" id="Phobius"/>
    </source>
</evidence>
<organism evidence="2 3">
    <name type="scientific">Spiroplasma culicicola AES-1</name>
    <dbReference type="NCBI Taxonomy" id="1276246"/>
    <lineage>
        <taxon>Bacteria</taxon>
        <taxon>Bacillati</taxon>
        <taxon>Mycoplasmatota</taxon>
        <taxon>Mollicutes</taxon>
        <taxon>Entomoplasmatales</taxon>
        <taxon>Spiroplasmataceae</taxon>
        <taxon>Spiroplasma</taxon>
    </lineage>
</organism>
<protein>
    <recommendedName>
        <fullName evidence="4">Transmembrane protein</fullName>
    </recommendedName>
</protein>
<dbReference type="Proteomes" id="UP000019267">
    <property type="component" value="Chromosome"/>
</dbReference>
<keyword evidence="1" id="KW-0472">Membrane</keyword>
<gene>
    <name evidence="2" type="ORF">SCULI_v1c02990</name>
</gene>
<proteinExistence type="predicted"/>